<feature type="compositionally biased region" description="Basic residues" evidence="1">
    <location>
        <begin position="11"/>
        <end position="22"/>
    </location>
</feature>
<dbReference type="AlphaFoldDB" id="A0A2S2R8K3"/>
<organism evidence="3">
    <name type="scientific">Sipha flava</name>
    <name type="common">yellow sugarcane aphid</name>
    <dbReference type="NCBI Taxonomy" id="143950"/>
    <lineage>
        <taxon>Eukaryota</taxon>
        <taxon>Metazoa</taxon>
        <taxon>Ecdysozoa</taxon>
        <taxon>Arthropoda</taxon>
        <taxon>Hexapoda</taxon>
        <taxon>Insecta</taxon>
        <taxon>Pterygota</taxon>
        <taxon>Neoptera</taxon>
        <taxon>Paraneoptera</taxon>
        <taxon>Hemiptera</taxon>
        <taxon>Sternorrhyncha</taxon>
        <taxon>Aphidomorpha</taxon>
        <taxon>Aphidoidea</taxon>
        <taxon>Aphididae</taxon>
        <taxon>Sipha</taxon>
    </lineage>
</organism>
<feature type="domain" description="ARF7 effector protein C-terminal" evidence="2">
    <location>
        <begin position="14"/>
        <end position="89"/>
    </location>
</feature>
<dbReference type="PANTHER" id="PTHR46536:SF3">
    <property type="entry name" value="ARF7 EFFECTOR PROTEIN C-TERMINAL DOMAIN-CONTAINING PROTEIN"/>
    <property type="match status" value="1"/>
</dbReference>
<evidence type="ECO:0000259" key="2">
    <source>
        <dbReference type="Pfam" id="PF14949"/>
    </source>
</evidence>
<dbReference type="Pfam" id="PF14949">
    <property type="entry name" value="ARF7EP_C"/>
    <property type="match status" value="1"/>
</dbReference>
<evidence type="ECO:0000256" key="1">
    <source>
        <dbReference type="SAM" id="MobiDB-lite"/>
    </source>
</evidence>
<dbReference type="EMBL" id="GGMS01017153">
    <property type="protein sequence ID" value="MBY86356.1"/>
    <property type="molecule type" value="Transcribed_RNA"/>
</dbReference>
<accession>A0A2S2R8K3</accession>
<sequence length="105" mass="11726">MSSSNTYIPPLKKKKKEKKGKKEKKDLIPSASVEVKHESVPNSLPINSDSCDCLETDCPGCFLPCESCGSVKCGVVCRVGREWNYEFVIVEGRYNFPDEVETTFS</sequence>
<name>A0A2S2R8K3_9HEMI</name>
<dbReference type="InterPro" id="IPR029264">
    <property type="entry name" value="ARF7EP_C"/>
</dbReference>
<evidence type="ECO:0000313" key="3">
    <source>
        <dbReference type="EMBL" id="MBY86356.1"/>
    </source>
</evidence>
<dbReference type="OrthoDB" id="5984406at2759"/>
<proteinExistence type="predicted"/>
<feature type="region of interest" description="Disordered" evidence="1">
    <location>
        <begin position="1"/>
        <end position="27"/>
    </location>
</feature>
<gene>
    <name evidence="3" type="primary">AR7EP</name>
    <name evidence="3" type="ORF">g.108286</name>
</gene>
<reference evidence="3" key="1">
    <citation type="submission" date="2018-04" db="EMBL/GenBank/DDBJ databases">
        <title>Transcriptome assembly of Sipha flava.</title>
        <authorList>
            <person name="Scully E.D."/>
            <person name="Geib S.M."/>
            <person name="Palmer N.A."/>
            <person name="Koch K."/>
            <person name="Bradshaw J."/>
            <person name="Heng-Moss T."/>
            <person name="Sarath G."/>
        </authorList>
    </citation>
    <scope>NUCLEOTIDE SEQUENCE</scope>
</reference>
<protein>
    <submittedName>
        <fullName evidence="3">ARF7 effector protein</fullName>
    </submittedName>
</protein>
<dbReference type="PANTHER" id="PTHR46536">
    <property type="entry name" value="ARL14 EFFECTOR PROTEIN"/>
    <property type="match status" value="1"/>
</dbReference>